<evidence type="ECO:0000313" key="2">
    <source>
        <dbReference type="EMBL" id="MCG9027466.1"/>
    </source>
</evidence>
<reference evidence="2 3" key="1">
    <citation type="submission" date="2021-10" db="EMBL/GenBank/DDBJ databases">
        <title>Whole-genome sequencing analysis of Laribacter hongkongensis: virulence gene profiles, carbohydrate-active enzyme prediction, and antimicrobial resistance characterization.</title>
        <authorList>
            <person name="Yuan P."/>
            <person name="Zhan Y."/>
            <person name="Chen D."/>
        </authorList>
    </citation>
    <scope>NUCLEOTIDE SEQUENCE [LARGE SCALE GENOMIC DNA]</scope>
    <source>
        <strain evidence="2 3">W67</strain>
    </source>
</reference>
<dbReference type="EMBL" id="JAJAXM010000070">
    <property type="protein sequence ID" value="MCG9027466.1"/>
    <property type="molecule type" value="Genomic_DNA"/>
</dbReference>
<proteinExistence type="predicted"/>
<dbReference type="Gene3D" id="1.20.120.30">
    <property type="entry name" value="Aspartate receptor, ligand-binding domain"/>
    <property type="match status" value="1"/>
</dbReference>
<sequence>MECAAEQAKSYLLNSKETSEVIAGIVNQGGQMALAISRAAHASFLDIVKLDHFVFKIEIYQALIGMKHLSAGSIMDHRHCRLGQWYYEGRGAHECQDSDVFKKLQFPHALLHSCAKNIVMSLDERDFENVRNELMKMEDASIEINALLMDLANENCLKND</sequence>
<evidence type="ECO:0000259" key="1">
    <source>
        <dbReference type="Pfam" id="PF13682"/>
    </source>
</evidence>
<accession>A0ABD4SXS1</accession>
<dbReference type="Proteomes" id="UP001200247">
    <property type="component" value="Unassembled WGS sequence"/>
</dbReference>
<dbReference type="RefSeq" id="WP_239894727.1">
    <property type="nucleotide sequence ID" value="NZ_JAJAXM010000070.1"/>
</dbReference>
<name>A0ABD4SXS1_9NEIS</name>
<dbReference type="AlphaFoldDB" id="A0ABD4SXS1"/>
<dbReference type="Pfam" id="PF13682">
    <property type="entry name" value="CZB"/>
    <property type="match status" value="1"/>
</dbReference>
<protein>
    <submittedName>
        <fullName evidence="2">CZB domain-containing protein</fullName>
    </submittedName>
</protein>
<comment type="caution">
    <text evidence="2">The sequence shown here is derived from an EMBL/GenBank/DDBJ whole genome shotgun (WGS) entry which is preliminary data.</text>
</comment>
<dbReference type="InterPro" id="IPR025991">
    <property type="entry name" value="Chemoreceptor_zinc-bind_dom"/>
</dbReference>
<organism evidence="2 3">
    <name type="scientific">Laribacter hongkongensis</name>
    <dbReference type="NCBI Taxonomy" id="168471"/>
    <lineage>
        <taxon>Bacteria</taxon>
        <taxon>Pseudomonadati</taxon>
        <taxon>Pseudomonadota</taxon>
        <taxon>Betaproteobacteria</taxon>
        <taxon>Neisseriales</taxon>
        <taxon>Aquaspirillaceae</taxon>
        <taxon>Laribacter</taxon>
    </lineage>
</organism>
<feature type="domain" description="Chemoreceptor zinc-binding" evidence="1">
    <location>
        <begin position="52"/>
        <end position="119"/>
    </location>
</feature>
<evidence type="ECO:0000313" key="3">
    <source>
        <dbReference type="Proteomes" id="UP001200247"/>
    </source>
</evidence>
<gene>
    <name evidence="2" type="ORF">LH440_16500</name>
</gene>